<dbReference type="OrthoDB" id="2487059at2759"/>
<evidence type="ECO:0000313" key="1">
    <source>
        <dbReference type="EMBL" id="CAG8695626.1"/>
    </source>
</evidence>
<accession>A0A9N9F015</accession>
<evidence type="ECO:0000313" key="2">
    <source>
        <dbReference type="Proteomes" id="UP000789405"/>
    </source>
</evidence>
<proteinExistence type="predicted"/>
<organism evidence="1 2">
    <name type="scientific">Dentiscutata erythropus</name>
    <dbReference type="NCBI Taxonomy" id="1348616"/>
    <lineage>
        <taxon>Eukaryota</taxon>
        <taxon>Fungi</taxon>
        <taxon>Fungi incertae sedis</taxon>
        <taxon>Mucoromycota</taxon>
        <taxon>Glomeromycotina</taxon>
        <taxon>Glomeromycetes</taxon>
        <taxon>Diversisporales</taxon>
        <taxon>Gigasporaceae</taxon>
        <taxon>Dentiscutata</taxon>
    </lineage>
</organism>
<comment type="caution">
    <text evidence="1">The sequence shown here is derived from an EMBL/GenBank/DDBJ whole genome shotgun (WGS) entry which is preliminary data.</text>
</comment>
<reference evidence="1" key="1">
    <citation type="submission" date="2021-06" db="EMBL/GenBank/DDBJ databases">
        <authorList>
            <person name="Kallberg Y."/>
            <person name="Tangrot J."/>
            <person name="Rosling A."/>
        </authorList>
    </citation>
    <scope>NUCLEOTIDE SEQUENCE</scope>
    <source>
        <strain evidence="1">MA453B</strain>
    </source>
</reference>
<name>A0A9N9F015_9GLOM</name>
<dbReference type="EMBL" id="CAJVPY010008422">
    <property type="protein sequence ID" value="CAG8695626.1"/>
    <property type="molecule type" value="Genomic_DNA"/>
</dbReference>
<gene>
    <name evidence="1" type="ORF">DERYTH_LOCUS12654</name>
</gene>
<feature type="non-terminal residue" evidence="1">
    <location>
        <position position="1"/>
    </location>
</feature>
<sequence>SGKVNRIRRLIAYLCSQISGGGGNLPDDPNALLPTPPSSLEDVLECQRIVCVRIFEHLKITNPDPNNKDVKSGALFEAIEKVAKEISEVGKTGNTIKLEEQETSTYSFLEK</sequence>
<dbReference type="Proteomes" id="UP000789405">
    <property type="component" value="Unassembled WGS sequence"/>
</dbReference>
<keyword evidence="2" id="KW-1185">Reference proteome</keyword>
<dbReference type="AlphaFoldDB" id="A0A9N9F015"/>
<protein>
    <submittedName>
        <fullName evidence="1">26343_t:CDS:1</fullName>
    </submittedName>
</protein>